<keyword evidence="6 10" id="KW-1133">Transmembrane helix</keyword>
<protein>
    <submittedName>
        <fullName evidence="11">Uncharacterized protein</fullName>
    </submittedName>
</protein>
<keyword evidence="3" id="KW-0716">Sensory transduction</keyword>
<reference evidence="11" key="1">
    <citation type="journal article" date="2023" name="Insect Mol. Biol.">
        <title>Genome sequencing provides insights into the evolution of gene families encoding plant cell wall-degrading enzymes in longhorned beetles.</title>
        <authorList>
            <person name="Shin N.R."/>
            <person name="Okamura Y."/>
            <person name="Kirsch R."/>
            <person name="Pauchet Y."/>
        </authorList>
    </citation>
    <scope>NUCLEOTIDE SEQUENCE</scope>
    <source>
        <strain evidence="11">MMC_N1</strain>
    </source>
</reference>
<name>A0ABQ9J9B5_9CUCU</name>
<feature type="transmembrane region" description="Helical" evidence="10">
    <location>
        <begin position="128"/>
        <end position="147"/>
    </location>
</feature>
<keyword evidence="5" id="KW-0552">Olfaction</keyword>
<keyword evidence="2" id="KW-1003">Cell membrane</keyword>
<keyword evidence="9" id="KW-0807">Transducer</keyword>
<evidence type="ECO:0000256" key="3">
    <source>
        <dbReference type="ARBA" id="ARBA00022606"/>
    </source>
</evidence>
<evidence type="ECO:0000256" key="9">
    <source>
        <dbReference type="ARBA" id="ARBA00023224"/>
    </source>
</evidence>
<proteinExistence type="predicted"/>
<evidence type="ECO:0000256" key="10">
    <source>
        <dbReference type="SAM" id="Phobius"/>
    </source>
</evidence>
<feature type="transmembrane region" description="Helical" evidence="10">
    <location>
        <begin position="167"/>
        <end position="199"/>
    </location>
</feature>
<evidence type="ECO:0000256" key="6">
    <source>
        <dbReference type="ARBA" id="ARBA00022989"/>
    </source>
</evidence>
<accession>A0ABQ9J9B5</accession>
<keyword evidence="4 10" id="KW-0812">Transmembrane</keyword>
<comment type="caution">
    <text evidence="11">The sequence shown here is derived from an EMBL/GenBank/DDBJ whole genome shotgun (WGS) entry which is preliminary data.</text>
</comment>
<evidence type="ECO:0000256" key="5">
    <source>
        <dbReference type="ARBA" id="ARBA00022725"/>
    </source>
</evidence>
<dbReference type="Pfam" id="PF02949">
    <property type="entry name" value="7tm_6"/>
    <property type="match status" value="1"/>
</dbReference>
<comment type="subcellular location">
    <subcellularLocation>
        <location evidence="1">Cell membrane</location>
        <topology evidence="1">Multi-pass membrane protein</topology>
    </subcellularLocation>
</comment>
<gene>
    <name evidence="11" type="ORF">NQ317_007334</name>
</gene>
<dbReference type="EMBL" id="JAPWTJ010000971">
    <property type="protein sequence ID" value="KAJ8974563.1"/>
    <property type="molecule type" value="Genomic_DNA"/>
</dbReference>
<evidence type="ECO:0000313" key="11">
    <source>
        <dbReference type="EMBL" id="KAJ8974563.1"/>
    </source>
</evidence>
<evidence type="ECO:0000256" key="8">
    <source>
        <dbReference type="ARBA" id="ARBA00023170"/>
    </source>
</evidence>
<keyword evidence="8" id="KW-0675">Receptor</keyword>
<evidence type="ECO:0000256" key="2">
    <source>
        <dbReference type="ARBA" id="ARBA00022475"/>
    </source>
</evidence>
<evidence type="ECO:0000256" key="7">
    <source>
        <dbReference type="ARBA" id="ARBA00023136"/>
    </source>
</evidence>
<organism evidence="11 12">
    <name type="scientific">Molorchus minor</name>
    <dbReference type="NCBI Taxonomy" id="1323400"/>
    <lineage>
        <taxon>Eukaryota</taxon>
        <taxon>Metazoa</taxon>
        <taxon>Ecdysozoa</taxon>
        <taxon>Arthropoda</taxon>
        <taxon>Hexapoda</taxon>
        <taxon>Insecta</taxon>
        <taxon>Pterygota</taxon>
        <taxon>Neoptera</taxon>
        <taxon>Endopterygota</taxon>
        <taxon>Coleoptera</taxon>
        <taxon>Polyphaga</taxon>
        <taxon>Cucujiformia</taxon>
        <taxon>Chrysomeloidea</taxon>
        <taxon>Cerambycidae</taxon>
        <taxon>Lamiinae</taxon>
        <taxon>Monochamini</taxon>
        <taxon>Molorchus</taxon>
    </lineage>
</organism>
<keyword evidence="7 10" id="KW-0472">Membrane</keyword>
<dbReference type="PANTHER" id="PTHR21137">
    <property type="entry name" value="ODORANT RECEPTOR"/>
    <property type="match status" value="1"/>
</dbReference>
<feature type="transmembrane region" description="Helical" evidence="10">
    <location>
        <begin position="33"/>
        <end position="56"/>
    </location>
</feature>
<dbReference type="PANTHER" id="PTHR21137:SF35">
    <property type="entry name" value="ODORANT RECEPTOR 19A-RELATED"/>
    <property type="match status" value="1"/>
</dbReference>
<evidence type="ECO:0000256" key="1">
    <source>
        <dbReference type="ARBA" id="ARBA00004651"/>
    </source>
</evidence>
<sequence>MKKVNEKAFGFNMTILKILGLYPYNSCPKIYHVYAYSFYVIFTLPIPILSFANILIDRENNMQIFTENFFMVIEISTLMVKLLPFKNHPERIQRTLGWLNEDIFSTRLEKHGNMLEDSIRLGRKLSHTFFVVCVANVFLWALKALLSTERVLMLDVWVPFDVLKHNMLYWGTFLLVFLGVMNAAVGNAIIDTLIAGLIYQGATQLRILKDTLENLGQLTDDEVSEKKRTQMPKGII</sequence>
<keyword evidence="12" id="KW-1185">Reference proteome</keyword>
<evidence type="ECO:0000256" key="4">
    <source>
        <dbReference type="ARBA" id="ARBA00022692"/>
    </source>
</evidence>
<dbReference type="Proteomes" id="UP001162164">
    <property type="component" value="Unassembled WGS sequence"/>
</dbReference>
<dbReference type="InterPro" id="IPR004117">
    <property type="entry name" value="7tm6_olfct_rcpt"/>
</dbReference>
<evidence type="ECO:0000313" key="12">
    <source>
        <dbReference type="Proteomes" id="UP001162164"/>
    </source>
</evidence>